<protein>
    <submittedName>
        <fullName evidence="2">Small ubiquitin-related modifier-like</fullName>
    </submittedName>
</protein>
<dbReference type="InterPro" id="IPR000626">
    <property type="entry name" value="Ubiquitin-like_dom"/>
</dbReference>
<dbReference type="InterPro" id="IPR029071">
    <property type="entry name" value="Ubiquitin-like_domsf"/>
</dbReference>
<evidence type="ECO:0000259" key="1">
    <source>
        <dbReference type="PROSITE" id="PS50053"/>
    </source>
</evidence>
<dbReference type="PROSITE" id="PS50053">
    <property type="entry name" value="UBIQUITIN_2"/>
    <property type="match status" value="1"/>
</dbReference>
<dbReference type="Gene3D" id="3.10.20.90">
    <property type="entry name" value="Phosphatidylinositol 3-kinase Catalytic Subunit, Chain A, domain 1"/>
    <property type="match status" value="1"/>
</dbReference>
<organism evidence="2 3">
    <name type="scientific">Drosophila madeirensis</name>
    <name type="common">Fruit fly</name>
    <dbReference type="NCBI Taxonomy" id="30013"/>
    <lineage>
        <taxon>Eukaryota</taxon>
        <taxon>Metazoa</taxon>
        <taxon>Ecdysozoa</taxon>
        <taxon>Arthropoda</taxon>
        <taxon>Hexapoda</taxon>
        <taxon>Insecta</taxon>
        <taxon>Pterygota</taxon>
        <taxon>Neoptera</taxon>
        <taxon>Endopterygota</taxon>
        <taxon>Diptera</taxon>
        <taxon>Brachycera</taxon>
        <taxon>Muscomorpha</taxon>
        <taxon>Ephydroidea</taxon>
        <taxon>Drosophilidae</taxon>
        <taxon>Drosophila</taxon>
        <taxon>Sophophora</taxon>
    </lineage>
</organism>
<sequence>MTKKENSKFVERILIKVEAVHHCFKHCSVVRGFVMNKNSNFKKLKAVTAKQIGIRGFYLRYLYNGRFVNETETPQSMGMEDGDTINIFFIMGGPPREAMAVEQLFENFLLRLDVPGAQWQIQ</sequence>
<feature type="domain" description="Ubiquitin-like" evidence="1">
    <location>
        <begin position="13"/>
        <end position="94"/>
    </location>
</feature>
<accession>A0AAU9FJC8</accession>
<dbReference type="AlphaFoldDB" id="A0AAU9FJC8"/>
<name>A0AAU9FJC8_DROMD</name>
<keyword evidence="3" id="KW-1185">Reference proteome</keyword>
<gene>
    <name evidence="2" type="ORF">DMAD_13190</name>
</gene>
<dbReference type="EMBL" id="AP029264">
    <property type="protein sequence ID" value="BFF95882.1"/>
    <property type="molecule type" value="Genomic_DNA"/>
</dbReference>
<dbReference type="Proteomes" id="UP001500889">
    <property type="component" value="Chromosome U"/>
</dbReference>
<evidence type="ECO:0000313" key="3">
    <source>
        <dbReference type="Proteomes" id="UP001500889"/>
    </source>
</evidence>
<reference evidence="2 3" key="1">
    <citation type="submission" date="2024-02" db="EMBL/GenBank/DDBJ databases">
        <title>A chromosome-level genome assembly of Drosophila madeirensis, a fruit fly species endemic to Madeira island.</title>
        <authorList>
            <person name="Tomihara K."/>
            <person name="Llopart A."/>
            <person name="Yamamoto D."/>
        </authorList>
    </citation>
    <scope>NUCLEOTIDE SEQUENCE [LARGE SCALE GENOMIC DNA]</scope>
    <source>
        <strain evidence="2 3">RF1</strain>
    </source>
</reference>
<dbReference type="SUPFAM" id="SSF54236">
    <property type="entry name" value="Ubiquitin-like"/>
    <property type="match status" value="1"/>
</dbReference>
<proteinExistence type="predicted"/>
<evidence type="ECO:0000313" key="2">
    <source>
        <dbReference type="EMBL" id="BFF95882.1"/>
    </source>
</evidence>